<dbReference type="Gene3D" id="3.40.50.150">
    <property type="entry name" value="Vaccinia Virus protein VP39"/>
    <property type="match status" value="1"/>
</dbReference>
<feature type="compositionally biased region" description="Basic and acidic residues" evidence="1">
    <location>
        <begin position="260"/>
        <end position="277"/>
    </location>
</feature>
<name>A0A1Y2D457_9BASI</name>
<dbReference type="InParanoid" id="A0A1Y2D457"/>
<sequence length="461" mass="50247">MMTDDSFKILRLRFLRPPPAVVTLPREQGSRKPATIPMTLAVGVTDDYGSHVGMFDSLDLHLQLLDPLTSLPLPHLSLTLDSPSPSPSSSPPSSSFTLTPSSGPYTTLRLTLHIPITHPPPPAFRILLAVKPSSQPPPRLEETSESMRTIIGEEGQDVMVSWEEERFVFMRAMSGEVEIRRGGGKGGEGVASNEKVQIIYRTIHLPSSSASSSALPPLTVVERPGLNNSTGQRLWDCAIGMSCWLSLHPEVFLPSPSPLLHKEKEGGEEPPTKRPRRTREGAHLLLELGAGSALATLSAATLLQHLYPKTAAAASTRLLATDVQETVETTLSENLDFNSSSSSSASRLPIGTSILPWGSLSPTELAALLPSPPPRRLTILGADILYNPSSHTLLLDTLLSLLPACEEGEWEGRAFIAYKKRTEGDEGFFERAREAGFEVVRVWCWGEVGVWRVERGRGRRE</sequence>
<dbReference type="InterPro" id="IPR029063">
    <property type="entry name" value="SAM-dependent_MTases_sf"/>
</dbReference>
<dbReference type="InterPro" id="IPR019410">
    <property type="entry name" value="Methyltransf_16"/>
</dbReference>
<feature type="compositionally biased region" description="Low complexity" evidence="1">
    <location>
        <begin position="91"/>
        <end position="101"/>
    </location>
</feature>
<gene>
    <name evidence="2" type="ORF">BCR35DRAFT_17355</name>
</gene>
<dbReference type="PANTHER" id="PTHR14614">
    <property type="entry name" value="HEPATOCELLULAR CARCINOMA-ASSOCIATED ANTIGEN"/>
    <property type="match status" value="1"/>
</dbReference>
<dbReference type="STRING" id="106004.A0A1Y2D457"/>
<protein>
    <recommendedName>
        <fullName evidence="4">Methyltransferase-domain-containing protein</fullName>
    </recommendedName>
</protein>
<comment type="caution">
    <text evidence="2">The sequence shown here is derived from an EMBL/GenBank/DDBJ whole genome shotgun (WGS) entry which is preliminary data.</text>
</comment>
<evidence type="ECO:0008006" key="4">
    <source>
        <dbReference type="Google" id="ProtNLM"/>
    </source>
</evidence>
<dbReference type="AlphaFoldDB" id="A0A1Y2D457"/>
<evidence type="ECO:0000313" key="3">
    <source>
        <dbReference type="Proteomes" id="UP000193467"/>
    </source>
</evidence>
<dbReference type="GO" id="GO:0008757">
    <property type="term" value="F:S-adenosylmethionine-dependent methyltransferase activity"/>
    <property type="evidence" value="ECO:0007669"/>
    <property type="project" value="UniProtKB-ARBA"/>
</dbReference>
<dbReference type="Pfam" id="PF10294">
    <property type="entry name" value="Methyltransf_16"/>
    <property type="match status" value="1"/>
</dbReference>
<dbReference type="OrthoDB" id="413520at2759"/>
<evidence type="ECO:0000256" key="1">
    <source>
        <dbReference type="SAM" id="MobiDB-lite"/>
    </source>
</evidence>
<organism evidence="2 3">
    <name type="scientific">Leucosporidium creatinivorum</name>
    <dbReference type="NCBI Taxonomy" id="106004"/>
    <lineage>
        <taxon>Eukaryota</taxon>
        <taxon>Fungi</taxon>
        <taxon>Dikarya</taxon>
        <taxon>Basidiomycota</taxon>
        <taxon>Pucciniomycotina</taxon>
        <taxon>Microbotryomycetes</taxon>
        <taxon>Leucosporidiales</taxon>
        <taxon>Leucosporidium</taxon>
    </lineage>
</organism>
<feature type="region of interest" description="Disordered" evidence="1">
    <location>
        <begin position="256"/>
        <end position="277"/>
    </location>
</feature>
<feature type="region of interest" description="Disordered" evidence="1">
    <location>
        <begin position="79"/>
        <end position="101"/>
    </location>
</feature>
<proteinExistence type="predicted"/>
<dbReference type="EMBL" id="MCGR01000102">
    <property type="protein sequence ID" value="ORY53997.1"/>
    <property type="molecule type" value="Genomic_DNA"/>
</dbReference>
<keyword evidence="3" id="KW-1185">Reference proteome</keyword>
<dbReference type="Proteomes" id="UP000193467">
    <property type="component" value="Unassembled WGS sequence"/>
</dbReference>
<evidence type="ECO:0000313" key="2">
    <source>
        <dbReference type="EMBL" id="ORY53997.1"/>
    </source>
</evidence>
<reference evidence="2 3" key="1">
    <citation type="submission" date="2016-07" db="EMBL/GenBank/DDBJ databases">
        <title>Pervasive Adenine N6-methylation of Active Genes in Fungi.</title>
        <authorList>
            <consortium name="DOE Joint Genome Institute"/>
            <person name="Mondo S.J."/>
            <person name="Dannebaum R.O."/>
            <person name="Kuo R.C."/>
            <person name="Labutti K."/>
            <person name="Haridas S."/>
            <person name="Kuo A."/>
            <person name="Salamov A."/>
            <person name="Ahrendt S.R."/>
            <person name="Lipzen A."/>
            <person name="Sullivan W."/>
            <person name="Andreopoulos W.B."/>
            <person name="Clum A."/>
            <person name="Lindquist E."/>
            <person name="Daum C."/>
            <person name="Ramamoorthy G.K."/>
            <person name="Gryganskyi A."/>
            <person name="Culley D."/>
            <person name="Magnuson J.K."/>
            <person name="James T.Y."/>
            <person name="O'Malley M.A."/>
            <person name="Stajich J.E."/>
            <person name="Spatafora J.W."/>
            <person name="Visel A."/>
            <person name="Grigoriev I.V."/>
        </authorList>
    </citation>
    <scope>NUCLEOTIDE SEQUENCE [LARGE SCALE GENOMIC DNA]</scope>
    <source>
        <strain evidence="2 3">62-1032</strain>
    </source>
</reference>
<accession>A0A1Y2D457</accession>